<dbReference type="Pfam" id="PF01035">
    <property type="entry name" value="DNA_binding_1"/>
    <property type="match status" value="1"/>
</dbReference>
<dbReference type="InterPro" id="IPR052520">
    <property type="entry name" value="ATL_DNA_repair"/>
</dbReference>
<dbReference type="Gene3D" id="1.10.10.10">
    <property type="entry name" value="Winged helix-like DNA-binding domain superfamily/Winged helix DNA-binding domain"/>
    <property type="match status" value="1"/>
</dbReference>
<feature type="region of interest" description="Disordered" evidence="2">
    <location>
        <begin position="62"/>
        <end position="84"/>
    </location>
</feature>
<evidence type="ECO:0000256" key="2">
    <source>
        <dbReference type="SAM" id="MobiDB-lite"/>
    </source>
</evidence>
<accession>A0A9P6HIV0</accession>
<keyword evidence="1" id="KW-0227">DNA damage</keyword>
<dbReference type="GO" id="GO:0003824">
    <property type="term" value="F:catalytic activity"/>
    <property type="evidence" value="ECO:0007669"/>
    <property type="project" value="InterPro"/>
</dbReference>
<organism evidence="4 5">
    <name type="scientific">Thelephora terrestris</name>
    <dbReference type="NCBI Taxonomy" id="56493"/>
    <lineage>
        <taxon>Eukaryota</taxon>
        <taxon>Fungi</taxon>
        <taxon>Dikarya</taxon>
        <taxon>Basidiomycota</taxon>
        <taxon>Agaricomycotina</taxon>
        <taxon>Agaricomycetes</taxon>
        <taxon>Thelephorales</taxon>
        <taxon>Thelephoraceae</taxon>
        <taxon>Thelephora</taxon>
    </lineage>
</organism>
<evidence type="ECO:0000313" key="4">
    <source>
        <dbReference type="EMBL" id="KAF9788024.1"/>
    </source>
</evidence>
<feature type="domain" description="Methylated-DNA-[protein]-cysteine S-methyltransferase DNA binding" evidence="3">
    <location>
        <begin position="3"/>
        <end position="88"/>
    </location>
</feature>
<dbReference type="InterPro" id="IPR014048">
    <property type="entry name" value="MethylDNA_cys_MeTrfase_DNA-bd"/>
</dbReference>
<dbReference type="CDD" id="cd06445">
    <property type="entry name" value="ATase"/>
    <property type="match status" value="1"/>
</dbReference>
<protein>
    <submittedName>
        <fullName evidence="4">DNA binding methylated-DNA-cysteine S-methyltransferase</fullName>
    </submittedName>
</protein>
<name>A0A9P6HIV0_9AGAM</name>
<dbReference type="Proteomes" id="UP000736335">
    <property type="component" value="Unassembled WGS sequence"/>
</dbReference>
<proteinExistence type="predicted"/>
<evidence type="ECO:0000313" key="5">
    <source>
        <dbReference type="Proteomes" id="UP000736335"/>
    </source>
</evidence>
<dbReference type="EMBL" id="WIUZ02000004">
    <property type="protein sequence ID" value="KAF9788024.1"/>
    <property type="molecule type" value="Genomic_DNA"/>
</dbReference>
<comment type="caution">
    <text evidence="4">The sequence shown here is derived from an EMBL/GenBank/DDBJ whole genome shotgun (WGS) entry which is preliminary data.</text>
</comment>
<dbReference type="SUPFAM" id="SSF46767">
    <property type="entry name" value="Methylated DNA-protein cysteine methyltransferase, C-terminal domain"/>
    <property type="match status" value="1"/>
</dbReference>
<sequence>MDEFHANVYNAVRQIPAGKVTTYGHIAKLVGKPTYSRHVGQALKWLSPNVDPPVPWQRVIASSGTISSRGPGTDGAQRQRDALEAEGVEVADGRTGEMRVDLRTYGWFPNALEGREGNEDDGDV</sequence>
<dbReference type="GO" id="GO:0006281">
    <property type="term" value="P:DNA repair"/>
    <property type="evidence" value="ECO:0007669"/>
    <property type="project" value="InterPro"/>
</dbReference>
<evidence type="ECO:0000256" key="1">
    <source>
        <dbReference type="ARBA" id="ARBA00022763"/>
    </source>
</evidence>
<dbReference type="InterPro" id="IPR036217">
    <property type="entry name" value="MethylDNA_cys_MeTrfase_DNAb"/>
</dbReference>
<keyword evidence="5" id="KW-1185">Reference proteome</keyword>
<reference evidence="4" key="1">
    <citation type="journal article" date="2020" name="Nat. Commun.">
        <title>Large-scale genome sequencing of mycorrhizal fungi provides insights into the early evolution of symbiotic traits.</title>
        <authorList>
            <person name="Miyauchi S."/>
            <person name="Kiss E."/>
            <person name="Kuo A."/>
            <person name="Drula E."/>
            <person name="Kohler A."/>
            <person name="Sanchez-Garcia M."/>
            <person name="Morin E."/>
            <person name="Andreopoulos B."/>
            <person name="Barry K.W."/>
            <person name="Bonito G."/>
            <person name="Buee M."/>
            <person name="Carver A."/>
            <person name="Chen C."/>
            <person name="Cichocki N."/>
            <person name="Clum A."/>
            <person name="Culley D."/>
            <person name="Crous P.W."/>
            <person name="Fauchery L."/>
            <person name="Girlanda M."/>
            <person name="Hayes R.D."/>
            <person name="Keri Z."/>
            <person name="LaButti K."/>
            <person name="Lipzen A."/>
            <person name="Lombard V."/>
            <person name="Magnuson J."/>
            <person name="Maillard F."/>
            <person name="Murat C."/>
            <person name="Nolan M."/>
            <person name="Ohm R.A."/>
            <person name="Pangilinan J."/>
            <person name="Pereira M.F."/>
            <person name="Perotto S."/>
            <person name="Peter M."/>
            <person name="Pfister S."/>
            <person name="Riley R."/>
            <person name="Sitrit Y."/>
            <person name="Stielow J.B."/>
            <person name="Szollosi G."/>
            <person name="Zifcakova L."/>
            <person name="Stursova M."/>
            <person name="Spatafora J.W."/>
            <person name="Tedersoo L."/>
            <person name="Vaario L.M."/>
            <person name="Yamada A."/>
            <person name="Yan M."/>
            <person name="Wang P."/>
            <person name="Xu J."/>
            <person name="Bruns T."/>
            <person name="Baldrian P."/>
            <person name="Vilgalys R."/>
            <person name="Dunand C."/>
            <person name="Henrissat B."/>
            <person name="Grigoriev I.V."/>
            <person name="Hibbett D."/>
            <person name="Nagy L.G."/>
            <person name="Martin F.M."/>
        </authorList>
    </citation>
    <scope>NUCLEOTIDE SEQUENCE</scope>
    <source>
        <strain evidence="4">UH-Tt-Lm1</strain>
    </source>
</reference>
<evidence type="ECO:0000259" key="3">
    <source>
        <dbReference type="Pfam" id="PF01035"/>
    </source>
</evidence>
<dbReference type="AlphaFoldDB" id="A0A9P6HIV0"/>
<reference evidence="4" key="2">
    <citation type="submission" date="2020-11" db="EMBL/GenBank/DDBJ databases">
        <authorList>
            <consortium name="DOE Joint Genome Institute"/>
            <person name="Kuo A."/>
            <person name="Miyauchi S."/>
            <person name="Kiss E."/>
            <person name="Drula E."/>
            <person name="Kohler A."/>
            <person name="Sanchez-Garcia M."/>
            <person name="Andreopoulos B."/>
            <person name="Barry K.W."/>
            <person name="Bonito G."/>
            <person name="Buee M."/>
            <person name="Carver A."/>
            <person name="Chen C."/>
            <person name="Cichocki N."/>
            <person name="Clum A."/>
            <person name="Culley D."/>
            <person name="Crous P.W."/>
            <person name="Fauchery L."/>
            <person name="Girlanda M."/>
            <person name="Hayes R."/>
            <person name="Keri Z."/>
            <person name="Labutti K."/>
            <person name="Lipzen A."/>
            <person name="Lombard V."/>
            <person name="Magnuson J."/>
            <person name="Maillard F."/>
            <person name="Morin E."/>
            <person name="Murat C."/>
            <person name="Nolan M."/>
            <person name="Ohm R."/>
            <person name="Pangilinan J."/>
            <person name="Pereira M."/>
            <person name="Perotto S."/>
            <person name="Peter M."/>
            <person name="Riley R."/>
            <person name="Sitrit Y."/>
            <person name="Stielow B."/>
            <person name="Szollosi G."/>
            <person name="Zifcakova L."/>
            <person name="Stursova M."/>
            <person name="Spatafora J.W."/>
            <person name="Tedersoo L."/>
            <person name="Vaario L.-M."/>
            <person name="Yamada A."/>
            <person name="Yan M."/>
            <person name="Wang P."/>
            <person name="Xu J."/>
            <person name="Bruns T."/>
            <person name="Baldrian P."/>
            <person name="Vilgalys R."/>
            <person name="Henrissat B."/>
            <person name="Grigoriev I.V."/>
            <person name="Hibbett D."/>
            <person name="Nagy L.G."/>
            <person name="Martin F.M."/>
        </authorList>
    </citation>
    <scope>NUCLEOTIDE SEQUENCE</scope>
    <source>
        <strain evidence="4">UH-Tt-Lm1</strain>
    </source>
</reference>
<dbReference type="InterPro" id="IPR036388">
    <property type="entry name" value="WH-like_DNA-bd_sf"/>
</dbReference>
<dbReference type="OrthoDB" id="2548197at2759"/>
<gene>
    <name evidence="4" type="ORF">BJ322DRAFT_1046671</name>
</gene>
<dbReference type="PANTHER" id="PTHR42942:SF1">
    <property type="entry name" value="ALKYLTRANSFERASE-LIKE PROTEIN 1"/>
    <property type="match status" value="1"/>
</dbReference>
<dbReference type="PANTHER" id="PTHR42942">
    <property type="entry name" value="6-O-METHYLGUANINE DNA METHYLTRANSFERASE"/>
    <property type="match status" value="1"/>
</dbReference>